<gene>
    <name evidence="2" type="ORF">EHS24_008582</name>
</gene>
<organism evidence="2 3">
    <name type="scientific">Apiotrichum porosum</name>
    <dbReference type="NCBI Taxonomy" id="105984"/>
    <lineage>
        <taxon>Eukaryota</taxon>
        <taxon>Fungi</taxon>
        <taxon>Dikarya</taxon>
        <taxon>Basidiomycota</taxon>
        <taxon>Agaricomycotina</taxon>
        <taxon>Tremellomycetes</taxon>
        <taxon>Trichosporonales</taxon>
        <taxon>Trichosporonaceae</taxon>
        <taxon>Apiotrichum</taxon>
    </lineage>
</organism>
<dbReference type="Proteomes" id="UP000279236">
    <property type="component" value="Unassembled WGS sequence"/>
</dbReference>
<feature type="compositionally biased region" description="Basic and acidic residues" evidence="1">
    <location>
        <begin position="131"/>
        <end position="140"/>
    </location>
</feature>
<feature type="region of interest" description="Disordered" evidence="1">
    <location>
        <begin position="85"/>
        <end position="141"/>
    </location>
</feature>
<protein>
    <submittedName>
        <fullName evidence="2">Uncharacterized protein</fullName>
    </submittedName>
</protein>
<dbReference type="AlphaFoldDB" id="A0A427XQS7"/>
<feature type="compositionally biased region" description="Basic and acidic residues" evidence="1">
    <location>
        <begin position="115"/>
        <end position="124"/>
    </location>
</feature>
<dbReference type="EMBL" id="RSCE01000007">
    <property type="protein sequence ID" value="RSH81148.1"/>
    <property type="molecule type" value="Genomic_DNA"/>
</dbReference>
<feature type="region of interest" description="Disordered" evidence="1">
    <location>
        <begin position="419"/>
        <end position="477"/>
    </location>
</feature>
<comment type="caution">
    <text evidence="2">The sequence shown here is derived from an EMBL/GenBank/DDBJ whole genome shotgun (WGS) entry which is preliminary data.</text>
</comment>
<proteinExistence type="predicted"/>
<name>A0A427XQS7_9TREE</name>
<sequence length="477" mass="52575">MNLQLFSTYGLVVACHAVTRSLKRPAQAREDDLRRLGNKACASFTSKGERRVLVLQRHHLRSAARAVIVSDSALEAAVQAEVQADDWSDATDGELDDNSYITEDDNNSALSDEEQLSHDDATSKERKKKQKEGEKPRETEASLLKNLEDGYSDYRAASREASPIHMKLLSIKFEAALGTWRVDDDGNLVAIGTGTSPSREQDILLKQSPVHGVTYLQMTLAYLFHTAPSLSKHFQQAAMTNRCLDISATAEDADDTEPMERVLPAIYLLLDPKGRFYWDMSGCPADRMTQHAAPVNTCKPNLSKLERAKSRAPLPTGGSLQSGDNLLNSAMWEGSFYGSVNKITHGEIVQVVRRVRQWVDAGNRIPVHPWQGHANVKKEQIRATWLSFAEGIVQQPVVAETLSSILRGKSRRQASRLALHQGQLPKERLGGPSSLGSRQKTNHAAQEPILSPEQQAKDAAVYASTGLKINPKRKTGG</sequence>
<keyword evidence="3" id="KW-1185">Reference proteome</keyword>
<reference evidence="2 3" key="1">
    <citation type="submission" date="2018-11" db="EMBL/GenBank/DDBJ databases">
        <title>Genome sequence of Apiotrichum porosum DSM 27194.</title>
        <authorList>
            <person name="Aliyu H."/>
            <person name="Gorte O."/>
            <person name="Ochsenreither K."/>
        </authorList>
    </citation>
    <scope>NUCLEOTIDE SEQUENCE [LARGE SCALE GENOMIC DNA]</scope>
    <source>
        <strain evidence="2 3">DSM 27194</strain>
    </source>
</reference>
<dbReference type="GeneID" id="39593125"/>
<evidence type="ECO:0000313" key="3">
    <source>
        <dbReference type="Proteomes" id="UP000279236"/>
    </source>
</evidence>
<feature type="compositionally biased region" description="Polar residues" evidence="1">
    <location>
        <begin position="434"/>
        <end position="444"/>
    </location>
</feature>
<evidence type="ECO:0000313" key="2">
    <source>
        <dbReference type="EMBL" id="RSH81148.1"/>
    </source>
</evidence>
<dbReference type="RefSeq" id="XP_028475867.1">
    <property type="nucleotide sequence ID" value="XM_028623893.1"/>
</dbReference>
<accession>A0A427XQS7</accession>
<feature type="compositionally biased region" description="Acidic residues" evidence="1">
    <location>
        <begin position="85"/>
        <end position="114"/>
    </location>
</feature>
<evidence type="ECO:0000256" key="1">
    <source>
        <dbReference type="SAM" id="MobiDB-lite"/>
    </source>
</evidence>